<gene>
    <name evidence="1" type="ORF">CAOG_010157</name>
</gene>
<organism evidence="1 2">
    <name type="scientific">Capsaspora owczarzaki (strain ATCC 30864)</name>
    <dbReference type="NCBI Taxonomy" id="595528"/>
    <lineage>
        <taxon>Eukaryota</taxon>
        <taxon>Filasterea</taxon>
        <taxon>Capsaspora</taxon>
    </lineage>
</organism>
<proteinExistence type="predicted"/>
<reference evidence="2" key="1">
    <citation type="submission" date="2011-02" db="EMBL/GenBank/DDBJ databases">
        <title>The Genome Sequence of Capsaspora owczarzaki ATCC 30864.</title>
        <authorList>
            <person name="Russ C."/>
            <person name="Cuomo C."/>
            <person name="Burger G."/>
            <person name="Gray M.W."/>
            <person name="Holland P.W.H."/>
            <person name="King N."/>
            <person name="Lang F.B.F."/>
            <person name="Roger A.J."/>
            <person name="Ruiz-Trillo I."/>
            <person name="Young S.K."/>
            <person name="Zeng Q."/>
            <person name="Gargeya S."/>
            <person name="Alvarado L."/>
            <person name="Berlin A."/>
            <person name="Chapman S.B."/>
            <person name="Chen Z."/>
            <person name="Freedman E."/>
            <person name="Gellesch M."/>
            <person name="Goldberg J."/>
            <person name="Griggs A."/>
            <person name="Gujja S."/>
            <person name="Heilman E."/>
            <person name="Heiman D."/>
            <person name="Howarth C."/>
            <person name="Mehta T."/>
            <person name="Neiman D."/>
            <person name="Pearson M."/>
            <person name="Roberts A."/>
            <person name="Saif S."/>
            <person name="Shea T."/>
            <person name="Shenoy N."/>
            <person name="Sisk P."/>
            <person name="Stolte C."/>
            <person name="Sykes S."/>
            <person name="White J."/>
            <person name="Yandava C."/>
            <person name="Haas B."/>
            <person name="Nusbaum C."/>
            <person name="Birren B."/>
        </authorList>
    </citation>
    <scope>NUCLEOTIDE SEQUENCE</scope>
    <source>
        <strain evidence="2">ATCC 30864</strain>
    </source>
</reference>
<name>A0A0D2W0N9_CAPO3</name>
<evidence type="ECO:0000313" key="2">
    <source>
        <dbReference type="Proteomes" id="UP000008743"/>
    </source>
</evidence>
<keyword evidence="2" id="KW-1185">Reference proteome</keyword>
<dbReference type="InParanoid" id="A0A0D2W0N9"/>
<dbReference type="EMBL" id="KE346375">
    <property type="protein sequence ID" value="KJE97797.1"/>
    <property type="molecule type" value="Genomic_DNA"/>
</dbReference>
<sequence>MTCASLAFSSAVCEQQCTARVDRTSSSFAFVAFVVVVCRHANDMRQPDYNFQIHFFFKNQSSQWRCEKKQRFGSPTNGAQLSKLGKYEHSRTPGHASVVTESLQLTSCPFSYRFTDST</sequence>
<accession>A0A0D2W0N9</accession>
<evidence type="ECO:0000313" key="1">
    <source>
        <dbReference type="EMBL" id="KJE97797.1"/>
    </source>
</evidence>
<dbReference type="AlphaFoldDB" id="A0A0D2W0N9"/>
<protein>
    <submittedName>
        <fullName evidence="1">Uncharacterized protein</fullName>
    </submittedName>
</protein>
<dbReference type="Proteomes" id="UP000008743">
    <property type="component" value="Unassembled WGS sequence"/>
</dbReference>